<comment type="pathway">
    <text evidence="2">Cofactor biosynthesis; tetrahydrofolate biosynthesis; 2-amino-4-hydroxy-6-hydroxymethyl-7,8-dihydropteridine diphosphate from 7,8-dihydroneopterin triphosphate: step 4/4.</text>
</comment>
<proteinExistence type="predicted"/>
<dbReference type="AlphaFoldDB" id="A0A0A1RZ56"/>
<keyword evidence="4 11" id="KW-0808">Transferase</keyword>
<dbReference type="Gene3D" id="3.30.70.560">
    <property type="entry name" value="7,8-Dihydro-6-hydroxymethylpterin-pyrophosphokinase HPPK"/>
    <property type="match status" value="1"/>
</dbReference>
<dbReference type="Proteomes" id="UP000032811">
    <property type="component" value="Chromosome 1"/>
</dbReference>
<keyword evidence="5" id="KW-0547">Nucleotide-binding</keyword>
<dbReference type="EMBL" id="LN679998">
    <property type="protein sequence ID" value="CEJ73346.1"/>
    <property type="molecule type" value="Genomic_DNA"/>
</dbReference>
<evidence type="ECO:0000256" key="1">
    <source>
        <dbReference type="ARBA" id="ARBA00000198"/>
    </source>
</evidence>
<dbReference type="PROSITE" id="PS00794">
    <property type="entry name" value="HPPK"/>
    <property type="match status" value="1"/>
</dbReference>
<dbReference type="SUPFAM" id="SSF55083">
    <property type="entry name" value="6-hydroxymethyl-7,8-dihydropterin pyrophosphokinase, HPPK"/>
    <property type="match status" value="1"/>
</dbReference>
<comment type="catalytic activity">
    <reaction evidence="1">
        <text>6-hydroxymethyl-7,8-dihydropterin + ATP = (7,8-dihydropterin-6-yl)methyl diphosphate + AMP + H(+)</text>
        <dbReference type="Rhea" id="RHEA:11412"/>
        <dbReference type="ChEBI" id="CHEBI:15378"/>
        <dbReference type="ChEBI" id="CHEBI:30616"/>
        <dbReference type="ChEBI" id="CHEBI:44841"/>
        <dbReference type="ChEBI" id="CHEBI:72950"/>
        <dbReference type="ChEBI" id="CHEBI:456215"/>
        <dbReference type="EC" id="2.7.6.3"/>
    </reaction>
</comment>
<dbReference type="GO" id="GO:0046654">
    <property type="term" value="P:tetrahydrofolate biosynthetic process"/>
    <property type="evidence" value="ECO:0007669"/>
    <property type="project" value="UniProtKB-UniPathway"/>
</dbReference>
<protein>
    <recommendedName>
        <fullName evidence="3">2-amino-4-hydroxy-6-hydroxymethyldihydropteridine diphosphokinase</fullName>
        <ecNumber evidence="3">2.7.6.3</ecNumber>
    </recommendedName>
</protein>
<dbReference type="GO" id="GO:0005524">
    <property type="term" value="F:ATP binding"/>
    <property type="evidence" value="ECO:0007669"/>
    <property type="project" value="UniProtKB-KW"/>
</dbReference>
<accession>A0A0A1RZ56</accession>
<evidence type="ECO:0000313" key="11">
    <source>
        <dbReference type="EMBL" id="CEQ03155.1"/>
    </source>
</evidence>
<dbReference type="InterPro" id="IPR000550">
    <property type="entry name" value="Hppk"/>
</dbReference>
<dbReference type="GO" id="GO:0046656">
    <property type="term" value="P:folic acid biosynthetic process"/>
    <property type="evidence" value="ECO:0007669"/>
    <property type="project" value="UniProtKB-KW"/>
</dbReference>
<dbReference type="PANTHER" id="PTHR43071:SF1">
    <property type="entry name" value="2-AMINO-4-HYDROXY-6-HYDROXYMETHYLDIHYDROPTERIDINE PYROPHOSPHOKINASE"/>
    <property type="match status" value="1"/>
</dbReference>
<dbReference type="OrthoDB" id="9808041at2"/>
<feature type="domain" description="7,8-dihydro-6-hydroxymethylpterin-pyrophosphokinase" evidence="9">
    <location>
        <begin position="88"/>
        <end position="99"/>
    </location>
</feature>
<evidence type="ECO:0000256" key="2">
    <source>
        <dbReference type="ARBA" id="ARBA00005051"/>
    </source>
</evidence>
<dbReference type="GeneID" id="97537096"/>
<evidence type="ECO:0000313" key="13">
    <source>
        <dbReference type="Proteomes" id="UP000049127"/>
    </source>
</evidence>
<dbReference type="NCBIfam" id="TIGR01498">
    <property type="entry name" value="folK"/>
    <property type="match status" value="1"/>
</dbReference>
<reference evidence="10 12" key="1">
    <citation type="submission" date="2014-11" db="EMBL/GenBank/DDBJ databases">
        <authorList>
            <person name="Aslett M.A."/>
            <person name="De Silva N."/>
        </authorList>
    </citation>
    <scope>NUCLEOTIDE SEQUENCE [LARGE SCALE GENOMIC DNA]</scope>
    <source>
        <strain evidence="10 12">ATCC9714</strain>
    </source>
</reference>
<evidence type="ECO:0000256" key="5">
    <source>
        <dbReference type="ARBA" id="ARBA00022741"/>
    </source>
</evidence>
<dbReference type="PANTHER" id="PTHR43071">
    <property type="entry name" value="2-AMINO-4-HYDROXY-6-HYDROXYMETHYLDIHYDROPTERIDINE PYROPHOSPHOKINASE"/>
    <property type="match status" value="1"/>
</dbReference>
<keyword evidence="7" id="KW-0067">ATP-binding</keyword>
<evidence type="ECO:0000259" key="9">
    <source>
        <dbReference type="PROSITE" id="PS00794"/>
    </source>
</evidence>
<evidence type="ECO:0000256" key="7">
    <source>
        <dbReference type="ARBA" id="ARBA00022840"/>
    </source>
</evidence>
<dbReference type="EMBL" id="CEKZ01000003">
    <property type="protein sequence ID" value="CEQ03155.1"/>
    <property type="molecule type" value="Genomic_DNA"/>
</dbReference>
<name>A0A0A1RZ56_PARSO</name>
<keyword evidence="6 11" id="KW-0418">Kinase</keyword>
<dbReference type="EC" id="2.7.6.3" evidence="3"/>
<evidence type="ECO:0000313" key="10">
    <source>
        <dbReference type="EMBL" id="CEJ73346.1"/>
    </source>
</evidence>
<evidence type="ECO:0000256" key="3">
    <source>
        <dbReference type="ARBA" id="ARBA00013253"/>
    </source>
</evidence>
<evidence type="ECO:0000313" key="12">
    <source>
        <dbReference type="Proteomes" id="UP000032811"/>
    </source>
</evidence>
<dbReference type="Proteomes" id="UP000049127">
    <property type="component" value="Unassembled WGS sequence"/>
</dbReference>
<dbReference type="UniPathway" id="UPA00077">
    <property type="reaction ID" value="UER00155"/>
</dbReference>
<organism evidence="11 13">
    <name type="scientific">Paraclostridium sordellii</name>
    <name type="common">Clostridium sordellii</name>
    <dbReference type="NCBI Taxonomy" id="1505"/>
    <lineage>
        <taxon>Bacteria</taxon>
        <taxon>Bacillati</taxon>
        <taxon>Bacillota</taxon>
        <taxon>Clostridia</taxon>
        <taxon>Peptostreptococcales</taxon>
        <taxon>Peptostreptococcaceae</taxon>
        <taxon>Paraclostridium</taxon>
    </lineage>
</organism>
<keyword evidence="12" id="KW-1185">Reference proteome</keyword>
<evidence type="ECO:0000256" key="4">
    <source>
        <dbReference type="ARBA" id="ARBA00022679"/>
    </source>
</evidence>
<dbReference type="GO" id="GO:0016301">
    <property type="term" value="F:kinase activity"/>
    <property type="evidence" value="ECO:0007669"/>
    <property type="project" value="UniProtKB-KW"/>
</dbReference>
<dbReference type="RefSeq" id="WP_054630801.1">
    <property type="nucleotide sequence ID" value="NZ_CDNH01000003.1"/>
</dbReference>
<evidence type="ECO:0000256" key="6">
    <source>
        <dbReference type="ARBA" id="ARBA00022777"/>
    </source>
</evidence>
<dbReference type="Pfam" id="PF01288">
    <property type="entry name" value="HPPK"/>
    <property type="match status" value="1"/>
</dbReference>
<reference evidence="11 13" key="2">
    <citation type="submission" date="2015-01" db="EMBL/GenBank/DDBJ databases">
        <authorList>
            <person name="Aslett A.Martin."/>
            <person name="De Silva Nishadi"/>
        </authorList>
    </citation>
    <scope>NUCLEOTIDE SEQUENCE [LARGE SCALE GENOMIC DNA]</scope>
    <source>
        <strain evidence="11 13">R28058</strain>
    </source>
</reference>
<gene>
    <name evidence="11" type="primary">folK</name>
    <name evidence="10" type="ORF">ATCC9714_12341</name>
    <name evidence="11" type="ORF">R28058_08881</name>
</gene>
<sequence>MNKVYLGLGTNIGDRLNYLKQAISKLQSNKDIKITKKSKLYETKAWGYTEQDDFLNMCIEIETNLSPIELLNECQKVELELNRERKIRWGPRTIDIDILFFNDIILQEEKLEIPHPRIKERAFVLIPLLDISNNLKINDVHINEYLESLTAEEREEVKEFIGNEEKPI</sequence>
<evidence type="ECO:0000256" key="8">
    <source>
        <dbReference type="ARBA" id="ARBA00022909"/>
    </source>
</evidence>
<dbReference type="CDD" id="cd00483">
    <property type="entry name" value="HPPK"/>
    <property type="match status" value="1"/>
</dbReference>
<keyword evidence="8" id="KW-0289">Folate biosynthesis</keyword>
<dbReference type="InterPro" id="IPR035907">
    <property type="entry name" value="Hppk_sf"/>
</dbReference>
<dbReference type="GO" id="GO:0003848">
    <property type="term" value="F:2-amino-4-hydroxy-6-hydroxymethyldihydropteridine diphosphokinase activity"/>
    <property type="evidence" value="ECO:0007669"/>
    <property type="project" value="UniProtKB-EC"/>
</dbReference>